<dbReference type="InterPro" id="IPR002035">
    <property type="entry name" value="VWF_A"/>
</dbReference>
<dbReference type="SMART" id="SM00327">
    <property type="entry name" value="VWA"/>
    <property type="match status" value="1"/>
</dbReference>
<dbReference type="RefSeq" id="WP_184857378.1">
    <property type="nucleotide sequence ID" value="NZ_BAAAWY010000102.1"/>
</dbReference>
<feature type="chain" id="PRO_5039057270" description="VWFA domain-containing protein" evidence="1">
    <location>
        <begin position="33"/>
        <end position="552"/>
    </location>
</feature>
<dbReference type="Pfam" id="PF13531">
    <property type="entry name" value="SBP_bac_11"/>
    <property type="match status" value="1"/>
</dbReference>
<dbReference type="Pfam" id="PF13519">
    <property type="entry name" value="VWA_2"/>
    <property type="match status" value="1"/>
</dbReference>
<protein>
    <recommendedName>
        <fullName evidence="2">VWFA domain-containing protein</fullName>
    </recommendedName>
</protein>
<dbReference type="PROSITE" id="PS50234">
    <property type="entry name" value="VWFA"/>
    <property type="match status" value="1"/>
</dbReference>
<evidence type="ECO:0000259" key="2">
    <source>
        <dbReference type="PROSITE" id="PS50234"/>
    </source>
</evidence>
<feature type="signal peptide" evidence="1">
    <location>
        <begin position="1"/>
        <end position="32"/>
    </location>
</feature>
<dbReference type="Gene3D" id="3.40.50.410">
    <property type="entry name" value="von Willebrand factor, type A domain"/>
    <property type="match status" value="1"/>
</dbReference>
<keyword evidence="1" id="KW-0732">Signal</keyword>
<proteinExistence type="predicted"/>
<dbReference type="AlphaFoldDB" id="A0A7W9KA62"/>
<feature type="domain" description="VWFA" evidence="2">
    <location>
        <begin position="352"/>
        <end position="545"/>
    </location>
</feature>
<dbReference type="Proteomes" id="UP000585638">
    <property type="component" value="Unassembled WGS sequence"/>
</dbReference>
<comment type="caution">
    <text evidence="3">The sequence shown here is derived from an EMBL/GenBank/DDBJ whole genome shotgun (WGS) entry which is preliminary data.</text>
</comment>
<dbReference type="SUPFAM" id="SSF53300">
    <property type="entry name" value="vWA-like"/>
    <property type="match status" value="1"/>
</dbReference>
<organism evidence="3 4">
    <name type="scientific">Kutzneria kofuensis</name>
    <dbReference type="NCBI Taxonomy" id="103725"/>
    <lineage>
        <taxon>Bacteria</taxon>
        <taxon>Bacillati</taxon>
        <taxon>Actinomycetota</taxon>
        <taxon>Actinomycetes</taxon>
        <taxon>Pseudonocardiales</taxon>
        <taxon>Pseudonocardiaceae</taxon>
        <taxon>Kutzneria</taxon>
    </lineage>
</organism>
<evidence type="ECO:0000313" key="4">
    <source>
        <dbReference type="Proteomes" id="UP000585638"/>
    </source>
</evidence>
<gene>
    <name evidence="3" type="ORF">BJ998_000063</name>
</gene>
<dbReference type="SUPFAM" id="SSF53850">
    <property type="entry name" value="Periplasmic binding protein-like II"/>
    <property type="match status" value="1"/>
</dbReference>
<sequence length="552" mass="57638">MRRHRRAPRRGRFVLPVVVAVLAVGAVVTANATNAAHTCGGELPLRVTVTPALQQVVQRAADGFEKDRAAVNGVCVKVEVVPEQAADVVAELPTKPIDPPALWIPDSTLWASTAAQKNAAVPGVTPKVAPHGSLATSPLVVVGGMDAVAKLGWPQSSVSWKRLVDPGVPVDIADPLTNTEGIATLGLAEGMAPAQNGTPPPELIATLLRLRDSTQPNIATCYQLMVKNPATAPLFTATEQSVIAHNGSSSVPAVALYPTEGSVLFDYPVVRVSTAAEPSGTSDAAAAFEHRLRSADTAKSLSDAGFREPGGRAAWPMREGVRMDTPNRLPTPTSDQVTTVLRAWDVIHLDGRTLAVIDTSGSMAEPMPDGQSRVEVARDGALAGMSLMPDTTSVGLWTFSEQWSELVPVGPLGGKTNGGPQRQLLQQAAASLPGRVGGNTALYDTALQAYRALRDGYDATKVNSEVLITDGKNETPGGIDLTALIAALRAEVDPTRPIQIIGIGLGPDADMTVLQQLAAATGGKAYQALSGADFRAVLFDALSRRPCTTSNC</sequence>
<reference evidence="3 4" key="1">
    <citation type="submission" date="2020-08" db="EMBL/GenBank/DDBJ databases">
        <title>Sequencing the genomes of 1000 actinobacteria strains.</title>
        <authorList>
            <person name="Klenk H.-P."/>
        </authorList>
    </citation>
    <scope>NUCLEOTIDE SEQUENCE [LARGE SCALE GENOMIC DNA]</scope>
    <source>
        <strain evidence="3 4">DSM 43851</strain>
    </source>
</reference>
<keyword evidence="4" id="KW-1185">Reference proteome</keyword>
<accession>A0A7W9KA62</accession>
<evidence type="ECO:0000313" key="3">
    <source>
        <dbReference type="EMBL" id="MBB5888867.1"/>
    </source>
</evidence>
<name>A0A7W9KA62_9PSEU</name>
<dbReference type="InterPro" id="IPR036465">
    <property type="entry name" value="vWFA_dom_sf"/>
</dbReference>
<evidence type="ECO:0000256" key="1">
    <source>
        <dbReference type="SAM" id="SignalP"/>
    </source>
</evidence>
<dbReference type="EMBL" id="JACHIR010000001">
    <property type="protein sequence ID" value="MBB5888867.1"/>
    <property type="molecule type" value="Genomic_DNA"/>
</dbReference>